<dbReference type="SUPFAM" id="SSF54189">
    <property type="entry name" value="Ribosomal proteins S24e, L23 and L15e"/>
    <property type="match status" value="1"/>
</dbReference>
<accession>A0A0H4TC15</accession>
<dbReference type="AlphaFoldDB" id="A0A0H4TC15"/>
<reference evidence="5" key="1">
    <citation type="journal article" date="2015" name="ISME J.">
        <title>Aquifer environment selects for microbial species cohorts in sediment and groundwater.</title>
        <authorList>
            <person name="Hug L.A."/>
            <person name="Thomas B.C."/>
            <person name="Brown C.T."/>
            <person name="Frischkorn K.R."/>
            <person name="Williams K.H."/>
            <person name="Tringe S.G."/>
            <person name="Banfield J.F."/>
        </authorList>
    </citation>
    <scope>NUCLEOTIDE SEQUENCE</scope>
</reference>
<dbReference type="GO" id="GO:1990904">
    <property type="term" value="C:ribonucleoprotein complex"/>
    <property type="evidence" value="ECO:0007669"/>
    <property type="project" value="UniProtKB-KW"/>
</dbReference>
<comment type="similarity">
    <text evidence="1">Belongs to the universal ribosomal protein uL23 family.</text>
</comment>
<name>A0A0H4TC15_9BACT</name>
<evidence type="ECO:0000313" key="5">
    <source>
        <dbReference type="EMBL" id="AKQ05548.1"/>
    </source>
</evidence>
<dbReference type="InterPro" id="IPR013025">
    <property type="entry name" value="Ribosomal_uL23-like"/>
</dbReference>
<evidence type="ECO:0000256" key="4">
    <source>
        <dbReference type="ARBA" id="ARBA00035481"/>
    </source>
</evidence>
<evidence type="ECO:0000256" key="2">
    <source>
        <dbReference type="ARBA" id="ARBA00022980"/>
    </source>
</evidence>
<dbReference type="Gene3D" id="3.30.70.330">
    <property type="match status" value="1"/>
</dbReference>
<dbReference type="EMBL" id="KT007080">
    <property type="protein sequence ID" value="AKQ05548.1"/>
    <property type="molecule type" value="Genomic_DNA"/>
</dbReference>
<organism evidence="5">
    <name type="scientific">uncultured Microgenomates bacterium Rifle_16ft_4_minimus_24053</name>
    <dbReference type="NCBI Taxonomy" id="1665110"/>
    <lineage>
        <taxon>Bacteria</taxon>
        <taxon>Candidatus Microgenomatota</taxon>
        <taxon>environmental samples</taxon>
    </lineage>
</organism>
<dbReference type="GO" id="GO:0006412">
    <property type="term" value="P:translation"/>
    <property type="evidence" value="ECO:0007669"/>
    <property type="project" value="InterPro"/>
</dbReference>
<dbReference type="Pfam" id="PF00276">
    <property type="entry name" value="Ribosomal_L23"/>
    <property type="match status" value="1"/>
</dbReference>
<sequence>MIIQPVLTEKSLEAAKKGDYTFYVEPGLTKYQARELVERVFSVHVTNIRTMIFKREVKRIYTGRKRVIHPKKKIIVTLRAKERIDLFEVKKGK</sequence>
<dbReference type="InterPro" id="IPR012677">
    <property type="entry name" value="Nucleotide-bd_a/b_plait_sf"/>
</dbReference>
<evidence type="ECO:0000256" key="1">
    <source>
        <dbReference type="ARBA" id="ARBA00006700"/>
    </source>
</evidence>
<evidence type="ECO:0000256" key="3">
    <source>
        <dbReference type="ARBA" id="ARBA00023274"/>
    </source>
</evidence>
<protein>
    <recommendedName>
        <fullName evidence="4">50S ribosomal protein L23</fullName>
    </recommendedName>
</protein>
<dbReference type="InterPro" id="IPR012678">
    <property type="entry name" value="Ribosomal_uL23/eL15/eS24_sf"/>
</dbReference>
<proteinExistence type="inferred from homology"/>
<keyword evidence="2 5" id="KW-0689">Ribosomal protein</keyword>
<dbReference type="GO" id="GO:0005840">
    <property type="term" value="C:ribosome"/>
    <property type="evidence" value="ECO:0007669"/>
    <property type="project" value="UniProtKB-KW"/>
</dbReference>
<keyword evidence="3" id="KW-0687">Ribonucleoprotein</keyword>
<gene>
    <name evidence="5" type="primary">rplW</name>
</gene>
<dbReference type="GO" id="GO:0003735">
    <property type="term" value="F:structural constituent of ribosome"/>
    <property type="evidence" value="ECO:0007669"/>
    <property type="project" value="InterPro"/>
</dbReference>